<dbReference type="GO" id="GO:0005525">
    <property type="term" value="F:GTP binding"/>
    <property type="evidence" value="ECO:0007669"/>
    <property type="project" value="InterPro"/>
</dbReference>
<accession>A0A812SCI7</accession>
<dbReference type="GO" id="GO:0003924">
    <property type="term" value="F:GTPase activity"/>
    <property type="evidence" value="ECO:0007669"/>
    <property type="project" value="InterPro"/>
</dbReference>
<organism evidence="3 4">
    <name type="scientific">Symbiodinium natans</name>
    <dbReference type="NCBI Taxonomy" id="878477"/>
    <lineage>
        <taxon>Eukaryota</taxon>
        <taxon>Sar</taxon>
        <taxon>Alveolata</taxon>
        <taxon>Dinophyceae</taxon>
        <taxon>Suessiales</taxon>
        <taxon>Symbiodiniaceae</taxon>
        <taxon>Symbiodinium</taxon>
    </lineage>
</organism>
<reference evidence="3" key="1">
    <citation type="submission" date="2021-02" db="EMBL/GenBank/DDBJ databases">
        <authorList>
            <person name="Dougan E. K."/>
            <person name="Rhodes N."/>
            <person name="Thang M."/>
            <person name="Chan C."/>
        </authorList>
    </citation>
    <scope>NUCLEOTIDE SEQUENCE</scope>
</reference>
<evidence type="ECO:0000313" key="3">
    <source>
        <dbReference type="EMBL" id="CAE7470755.1"/>
    </source>
</evidence>
<gene>
    <name evidence="3" type="ORF">SNAT2548_LOCUS26412</name>
</gene>
<dbReference type="Pfam" id="PF02263">
    <property type="entry name" value="GBP"/>
    <property type="match status" value="1"/>
</dbReference>
<feature type="compositionally biased region" description="Basic and acidic residues" evidence="1">
    <location>
        <begin position="1033"/>
        <end position="1059"/>
    </location>
</feature>
<keyword evidence="4" id="KW-1185">Reference proteome</keyword>
<proteinExistence type="predicted"/>
<dbReference type="SUPFAM" id="SSF52540">
    <property type="entry name" value="P-loop containing nucleoside triphosphate hydrolases"/>
    <property type="match status" value="1"/>
</dbReference>
<dbReference type="Proteomes" id="UP000604046">
    <property type="component" value="Unassembled WGS sequence"/>
</dbReference>
<evidence type="ECO:0000313" key="4">
    <source>
        <dbReference type="Proteomes" id="UP000604046"/>
    </source>
</evidence>
<dbReference type="EMBL" id="CAJNDS010002430">
    <property type="protein sequence ID" value="CAE7470755.1"/>
    <property type="molecule type" value="Genomic_DNA"/>
</dbReference>
<dbReference type="OrthoDB" id="2135133at2759"/>
<feature type="region of interest" description="Disordered" evidence="1">
    <location>
        <begin position="1033"/>
        <end position="1063"/>
    </location>
</feature>
<protein>
    <recommendedName>
        <fullName evidence="2">Guanylate-binding protein N-terminal domain-containing protein</fullName>
    </recommendedName>
</protein>
<evidence type="ECO:0000259" key="2">
    <source>
        <dbReference type="Pfam" id="PF02263"/>
    </source>
</evidence>
<feature type="compositionally biased region" description="Low complexity" evidence="1">
    <location>
        <begin position="1106"/>
        <end position="1116"/>
    </location>
</feature>
<comment type="caution">
    <text evidence="3">The sequence shown here is derived from an EMBL/GenBank/DDBJ whole genome shotgun (WGS) entry which is preliminary data.</text>
</comment>
<sequence>MPRSLPLVLPAQFQVEMVDAGERDIDFALLRHLLCEELGDFKCDVRDGTAFFVHRTAPGKTELVVLRSAVERLDGLVNHRKMSFLSVVGKPREGKSTLLELMRRHCSEYDGGALFKCSDATEKACTKGLWVSMQPLTAPGALNRDTALLFLDSEGLFAEDGTDPDYFVRLFTITCVLSSVMILNNKISNTVDEGFKAPLYRLAVQYKSFFDKNEWIEEHKPKVLYLARDWNSLQNLEQDQAAWVEASDRLSSRKSDMRDSMRFISDAFGTVSFGTLPSPVPGVNKEDVVSKVLEVGFRDKLGAILAKHVWPNLSPKQFESDGRTCFLKGSEQLLELLQDTVKAVSTESLPWHATLHKVREKAALEWLCGEVQKLAAELEQQFNYVDARARSDPIALKDLAQRARHAQLEVFDETRGRGSASEPQGPRLRVSGPLEKLRSFLGDLRIEAVQSLGAASRTFLIVPLKIQDLLRQIAEGREGLAQPAETELAPLGYSPQAAAASLDSAFDKQTKTLVVAARDLGQSCVGREIQCIRQVFDEGAKRATSPEELQKLLEEKHQLLHSLSEVYGFASDWTAAELDLDKARDQILAQPSATVQKEVYRAFRRKLRASASQEATWEEALKQSSGEQLFSMTMSAQEKELLKSFLVDHIFPSEELPKLCRHVPEEVLTAWLSKDIEECEAALCQERRRRLQKELLRLVARFKVESSVIVEVCQDFLQPGRNPSRQVLGQLLRTALQAHCARVQLDFLPCIEETQKLVQQDPPKPEELGTSYAETVTAALCVEAWQDLDAAGFGDYQLAVFTEDKEKLKKMIKDFGVRSFHVQGLETSGASFKVILNSEGDLLKLVRMRNVKMFQQLGVWLPSARWASRYYEKALQSWERHVLTSSRNNDLIQYKDSFEEVARGYDSGDVFHAGGEEISVRSRFSLVLYPFPAYAAVAAREVEIADGVQVLSLAIVGPSDCQMAIAWVEASRDVKNIFQRPILWMVSCREQKVSVVAMAKSAEWVWSSDPPADVQSAWDEEQRLDAEKAAEQRRLEVEKEKEAKAASEAEEEERRRAEEAAAAAEAALATEAAASASAAAQDDEVAASVPATVDLPVATPGSEVVAPDAGPSAPGADEPEVPVVMSLFEKMFQDDEMFDELKQNSVSDILNKEAVHQVLELSQDLAECPPSEWCPKLYQQKFDEVKDLPLPPGYKDPRALP</sequence>
<dbReference type="PANTHER" id="PTHR10751">
    <property type="entry name" value="GUANYLATE BINDING PROTEIN"/>
    <property type="match status" value="1"/>
</dbReference>
<dbReference type="AlphaFoldDB" id="A0A812SCI7"/>
<dbReference type="InterPro" id="IPR015894">
    <property type="entry name" value="Guanylate-bd_N"/>
</dbReference>
<feature type="domain" description="Guanylate-binding protein N-terminal" evidence="2">
    <location>
        <begin position="62"/>
        <end position="193"/>
    </location>
</feature>
<evidence type="ECO:0000256" key="1">
    <source>
        <dbReference type="SAM" id="MobiDB-lite"/>
    </source>
</evidence>
<dbReference type="Gene3D" id="3.40.50.300">
    <property type="entry name" value="P-loop containing nucleotide triphosphate hydrolases"/>
    <property type="match status" value="1"/>
</dbReference>
<feature type="region of interest" description="Disordered" evidence="1">
    <location>
        <begin position="1009"/>
        <end position="1028"/>
    </location>
</feature>
<dbReference type="InterPro" id="IPR027417">
    <property type="entry name" value="P-loop_NTPase"/>
</dbReference>
<name>A0A812SCI7_9DINO</name>
<feature type="region of interest" description="Disordered" evidence="1">
    <location>
        <begin position="1099"/>
        <end position="1118"/>
    </location>
</feature>